<comment type="caution">
    <text evidence="1">The sequence shown here is derived from an EMBL/GenBank/DDBJ whole genome shotgun (WGS) entry which is preliminary data.</text>
</comment>
<name>A0A9P4N876_9PLEO</name>
<protein>
    <submittedName>
        <fullName evidence="1">Uncharacterized protein</fullName>
    </submittedName>
</protein>
<dbReference type="EMBL" id="ML986620">
    <property type="protein sequence ID" value="KAF2263951.1"/>
    <property type="molecule type" value="Genomic_DNA"/>
</dbReference>
<organism evidence="1 2">
    <name type="scientific">Lojkania enalia</name>
    <dbReference type="NCBI Taxonomy" id="147567"/>
    <lineage>
        <taxon>Eukaryota</taxon>
        <taxon>Fungi</taxon>
        <taxon>Dikarya</taxon>
        <taxon>Ascomycota</taxon>
        <taxon>Pezizomycotina</taxon>
        <taxon>Dothideomycetes</taxon>
        <taxon>Pleosporomycetidae</taxon>
        <taxon>Pleosporales</taxon>
        <taxon>Pleosporales incertae sedis</taxon>
        <taxon>Lojkania</taxon>
    </lineage>
</organism>
<reference evidence="2" key="1">
    <citation type="journal article" date="2020" name="Stud. Mycol.">
        <title>101 Dothideomycetes genomes: A test case for predicting lifestyles and emergence of pathogens.</title>
        <authorList>
            <person name="Haridas S."/>
            <person name="Albert R."/>
            <person name="Binder M."/>
            <person name="Bloem J."/>
            <person name="LaButti K."/>
            <person name="Salamov A."/>
            <person name="Andreopoulos B."/>
            <person name="Baker S."/>
            <person name="Barry K."/>
            <person name="Bills G."/>
            <person name="Bluhm B."/>
            <person name="Cannon C."/>
            <person name="Castanera R."/>
            <person name="Culley D."/>
            <person name="Daum C."/>
            <person name="Ezra D."/>
            <person name="Gonzalez J."/>
            <person name="Henrissat B."/>
            <person name="Kuo A."/>
            <person name="Liang C."/>
            <person name="Lipzen A."/>
            <person name="Lutzoni F."/>
            <person name="Magnuson J."/>
            <person name="Mondo S."/>
            <person name="Nolan M."/>
            <person name="Ohm R."/>
            <person name="Pangilinan J."/>
            <person name="Park H.-J."/>
            <person name="Ramirez L."/>
            <person name="Alfaro M."/>
            <person name="Sun H."/>
            <person name="Tritt A."/>
            <person name="Yoshinaga Y."/>
            <person name="Zwiers L.-H."/>
            <person name="Turgeon B."/>
            <person name="Goodwin S."/>
            <person name="Spatafora J."/>
            <person name="Crous P."/>
            <person name="Grigoriev I."/>
        </authorList>
    </citation>
    <scope>NUCLEOTIDE SEQUENCE [LARGE SCALE GENOMIC DNA]</scope>
    <source>
        <strain evidence="2">CBS 304.66</strain>
    </source>
</reference>
<dbReference type="OrthoDB" id="5371740at2759"/>
<dbReference type="AlphaFoldDB" id="A0A9P4N876"/>
<evidence type="ECO:0000313" key="2">
    <source>
        <dbReference type="Proteomes" id="UP000800093"/>
    </source>
</evidence>
<gene>
    <name evidence="1" type="ORF">CC78DRAFT_544485</name>
</gene>
<sequence>MTAASEAGLGHLGIMLGELQGVAAGIMRVSSNESIYGRAVAIAAGEKVPGDRNFDLCSDWEGEDVGREILGHRNDGVISGLQLVGQPIYKIDKKDVVRVIHERMG</sequence>
<evidence type="ECO:0000313" key="1">
    <source>
        <dbReference type="EMBL" id="KAF2263951.1"/>
    </source>
</evidence>
<proteinExistence type="predicted"/>
<dbReference type="Proteomes" id="UP000800093">
    <property type="component" value="Unassembled WGS sequence"/>
</dbReference>
<accession>A0A9P4N876</accession>
<keyword evidence="2" id="KW-1185">Reference proteome</keyword>